<evidence type="ECO:0000259" key="2">
    <source>
        <dbReference type="Pfam" id="PF12395"/>
    </source>
</evidence>
<name>A0ABR8TLY1_9PSED</name>
<evidence type="ECO:0000259" key="1">
    <source>
        <dbReference type="Pfam" id="PF08874"/>
    </source>
</evidence>
<dbReference type="RefSeq" id="WP_251835555.1">
    <property type="nucleotide sequence ID" value="NZ_JACSQG010000002.1"/>
</dbReference>
<feature type="domain" description="DUF3658" evidence="2">
    <location>
        <begin position="146"/>
        <end position="245"/>
    </location>
</feature>
<feature type="domain" description="DUF1835" evidence="1">
    <location>
        <begin position="3"/>
        <end position="121"/>
    </location>
</feature>
<keyword evidence="4" id="KW-1185">Reference proteome</keyword>
<sequence>MWHLVCEDLAVEGVTHALGADIAAQSLRVLHDDLAVGPLSDIDQPPCAQRIAYWQALWPVSLQPMPDFAGELVCEAHWLSGLAHGSRAVTVWHGDSCSEQLLLARLAQALAGSPVELWEVACGNPQLPPRRTVSLRRPDQLVDLYQHHHRLDASRRQQLAAQWQVLVNDNAPIRLWRAGRFQSVAPAYIDEPLLAACSAEWQPLARAMAEVMARCDGFFPTDVFLYWRARALAAQGRLMLDGSDQDGYAERLVRLPH</sequence>
<dbReference type="Pfam" id="PF12395">
    <property type="entry name" value="DUF3658"/>
    <property type="match status" value="1"/>
</dbReference>
<proteinExistence type="predicted"/>
<comment type="caution">
    <text evidence="3">The sequence shown here is derived from an EMBL/GenBank/DDBJ whole genome shotgun (WGS) entry which is preliminary data.</text>
</comment>
<dbReference type="Proteomes" id="UP000611945">
    <property type="component" value="Unassembled WGS sequence"/>
</dbReference>
<gene>
    <name evidence="3" type="ORF">H9642_06190</name>
</gene>
<dbReference type="InterPro" id="IPR014973">
    <property type="entry name" value="DUF1835"/>
</dbReference>
<evidence type="ECO:0000313" key="4">
    <source>
        <dbReference type="Proteomes" id="UP000611945"/>
    </source>
</evidence>
<evidence type="ECO:0000313" key="3">
    <source>
        <dbReference type="EMBL" id="MBD7976778.1"/>
    </source>
</evidence>
<accession>A0ABR8TLY1</accession>
<dbReference type="Pfam" id="PF08874">
    <property type="entry name" value="DUF1835"/>
    <property type="match status" value="1"/>
</dbReference>
<protein>
    <submittedName>
        <fullName evidence="3">DUF1835 domain-containing protein</fullName>
    </submittedName>
</protein>
<reference evidence="3 4" key="1">
    <citation type="submission" date="2020-08" db="EMBL/GenBank/DDBJ databases">
        <title>A Genomic Blueprint of the Chicken Gut Microbiome.</title>
        <authorList>
            <person name="Gilroy R."/>
            <person name="Ravi A."/>
            <person name="Getino M."/>
            <person name="Pursley I."/>
            <person name="Horton D.L."/>
            <person name="Alikhan N.-F."/>
            <person name="Baker D."/>
            <person name="Gharbi K."/>
            <person name="Hall N."/>
            <person name="Watson M."/>
            <person name="Adriaenssens E.M."/>
            <person name="Foster-Nyarko E."/>
            <person name="Jarju S."/>
            <person name="Secka A."/>
            <person name="Antonio M."/>
            <person name="Oren A."/>
            <person name="Chaudhuri R."/>
            <person name="La Ragione R.M."/>
            <person name="Hildebrand F."/>
            <person name="Pallen M.J."/>
        </authorList>
    </citation>
    <scope>NUCLEOTIDE SEQUENCE [LARGE SCALE GENOMIC DNA]</scope>
    <source>
        <strain evidence="3 4">Sa2CUA2</strain>
    </source>
</reference>
<organism evidence="3 4">
    <name type="scientific">Serpens gallinarum</name>
    <dbReference type="NCBI Taxonomy" id="2763075"/>
    <lineage>
        <taxon>Bacteria</taxon>
        <taxon>Pseudomonadati</taxon>
        <taxon>Pseudomonadota</taxon>
        <taxon>Gammaproteobacteria</taxon>
        <taxon>Pseudomonadales</taxon>
        <taxon>Pseudomonadaceae</taxon>
        <taxon>Pseudomonas</taxon>
    </lineage>
</organism>
<dbReference type="InterPro" id="IPR022123">
    <property type="entry name" value="DUF3658"/>
</dbReference>
<dbReference type="EMBL" id="JACSQG010000002">
    <property type="protein sequence ID" value="MBD7976778.1"/>
    <property type="molecule type" value="Genomic_DNA"/>
</dbReference>